<keyword evidence="1" id="KW-0880">Kelch repeat</keyword>
<evidence type="ECO:0008006" key="5">
    <source>
        <dbReference type="Google" id="ProtNLM"/>
    </source>
</evidence>
<accession>A0A397SHT1</accession>
<proteinExistence type="predicted"/>
<dbReference type="InterPro" id="IPR011043">
    <property type="entry name" value="Gal_Oxase/kelch_b-propeller"/>
</dbReference>
<dbReference type="InterPro" id="IPR015915">
    <property type="entry name" value="Kelch-typ_b-propeller"/>
</dbReference>
<dbReference type="SUPFAM" id="SSF117281">
    <property type="entry name" value="Kelch motif"/>
    <property type="match status" value="1"/>
</dbReference>
<keyword evidence="2" id="KW-0677">Repeat</keyword>
<dbReference type="AlphaFoldDB" id="A0A397SHT1"/>
<dbReference type="PANTHER" id="PTHR46093">
    <property type="entry name" value="ACYL-COA-BINDING DOMAIN-CONTAINING PROTEIN 5"/>
    <property type="match status" value="1"/>
</dbReference>
<dbReference type="Proteomes" id="UP000265703">
    <property type="component" value="Unassembled WGS sequence"/>
</dbReference>
<evidence type="ECO:0000313" key="3">
    <source>
        <dbReference type="EMBL" id="RIA85743.1"/>
    </source>
</evidence>
<name>A0A397SHT1_9GLOM</name>
<dbReference type="SUPFAM" id="SSF50965">
    <property type="entry name" value="Galactose oxidase, central domain"/>
    <property type="match status" value="1"/>
</dbReference>
<dbReference type="Pfam" id="PF24681">
    <property type="entry name" value="Kelch_KLHDC2_KLHL20_DRC7"/>
    <property type="match status" value="2"/>
</dbReference>
<sequence length="316" mass="34900">MTPFKPGVIFQHTATLIDDKLYILGGVDAKNNVILKDFFYLDVSVPFNTQNLLWQDLSNIDMVLSHHLATSVKGGTNNDTLFLYGGFTVTGQTMALVYTFDSQSITWSSPPTMGVNPNPIRKSELTGVNHDEKMYLWGGTTFDGTIYTIYNDMLILDTINLNWGKGSLVNAPTPRGDYGATLLSNNNIIYIGGADASFTYDPKTLNIIKGNGLTLNEVYLYDTINDNWSIKATSGKIPSSRVAFSTVLGLDGQKVIIFGGAFINPGYLDTTLYVLDLTNYNWYVPKISGKIPSPRVYHKANVIGKYMVVSFGKYTI</sequence>
<dbReference type="OrthoDB" id="432528at2759"/>
<dbReference type="PANTHER" id="PTHR46093:SF18">
    <property type="entry name" value="FIBRONECTIN TYPE-III DOMAIN-CONTAINING PROTEIN"/>
    <property type="match status" value="1"/>
</dbReference>
<evidence type="ECO:0000256" key="2">
    <source>
        <dbReference type="ARBA" id="ARBA00022737"/>
    </source>
</evidence>
<dbReference type="Gene3D" id="2.120.10.80">
    <property type="entry name" value="Kelch-type beta propeller"/>
    <property type="match status" value="2"/>
</dbReference>
<evidence type="ECO:0000256" key="1">
    <source>
        <dbReference type="ARBA" id="ARBA00022441"/>
    </source>
</evidence>
<dbReference type="EMBL" id="QKYT01000407">
    <property type="protein sequence ID" value="RIA85743.1"/>
    <property type="molecule type" value="Genomic_DNA"/>
</dbReference>
<organism evidence="3 4">
    <name type="scientific">Glomus cerebriforme</name>
    <dbReference type="NCBI Taxonomy" id="658196"/>
    <lineage>
        <taxon>Eukaryota</taxon>
        <taxon>Fungi</taxon>
        <taxon>Fungi incertae sedis</taxon>
        <taxon>Mucoromycota</taxon>
        <taxon>Glomeromycotina</taxon>
        <taxon>Glomeromycetes</taxon>
        <taxon>Glomerales</taxon>
        <taxon>Glomeraceae</taxon>
        <taxon>Glomus</taxon>
    </lineage>
</organism>
<protein>
    <recommendedName>
        <fullName evidence="5">Galactose oxidase</fullName>
    </recommendedName>
</protein>
<comment type="caution">
    <text evidence="3">The sequence shown here is derived from an EMBL/GenBank/DDBJ whole genome shotgun (WGS) entry which is preliminary data.</text>
</comment>
<evidence type="ECO:0000313" key="4">
    <source>
        <dbReference type="Proteomes" id="UP000265703"/>
    </source>
</evidence>
<gene>
    <name evidence="3" type="ORF">C1645_830334</name>
</gene>
<keyword evidence="4" id="KW-1185">Reference proteome</keyword>
<reference evidence="3 4" key="1">
    <citation type="submission" date="2018-06" db="EMBL/GenBank/DDBJ databases">
        <title>Comparative genomics reveals the genomic features of Rhizophagus irregularis, R. cerebriforme, R. diaphanum and Gigaspora rosea, and their symbiotic lifestyle signature.</title>
        <authorList>
            <person name="Morin E."/>
            <person name="San Clemente H."/>
            <person name="Chen E.C.H."/>
            <person name="De La Providencia I."/>
            <person name="Hainaut M."/>
            <person name="Kuo A."/>
            <person name="Kohler A."/>
            <person name="Murat C."/>
            <person name="Tang N."/>
            <person name="Roy S."/>
            <person name="Loubradou J."/>
            <person name="Henrissat B."/>
            <person name="Grigoriev I.V."/>
            <person name="Corradi N."/>
            <person name="Roux C."/>
            <person name="Martin F.M."/>
        </authorList>
    </citation>
    <scope>NUCLEOTIDE SEQUENCE [LARGE SCALE GENOMIC DNA]</scope>
    <source>
        <strain evidence="3 4">DAOM 227022</strain>
    </source>
</reference>